<dbReference type="GO" id="GO:0016887">
    <property type="term" value="F:ATP hydrolysis activity"/>
    <property type="evidence" value="ECO:0007669"/>
    <property type="project" value="InterPro"/>
</dbReference>
<comment type="caution">
    <text evidence="2">The sequence shown here is derived from an EMBL/GenBank/DDBJ whole genome shotgun (WGS) entry which is preliminary data.</text>
</comment>
<dbReference type="Proteomes" id="UP000782610">
    <property type="component" value="Unassembled WGS sequence"/>
</dbReference>
<dbReference type="PANTHER" id="PTHR43581">
    <property type="entry name" value="ATP/GTP PHOSPHATASE"/>
    <property type="match status" value="1"/>
</dbReference>
<evidence type="ECO:0000313" key="3">
    <source>
        <dbReference type="Proteomes" id="UP000782610"/>
    </source>
</evidence>
<dbReference type="EMBL" id="JACRAF010000022">
    <property type="protein sequence ID" value="MBI4921551.1"/>
    <property type="molecule type" value="Genomic_DNA"/>
</dbReference>
<dbReference type="PANTHER" id="PTHR43581:SF2">
    <property type="entry name" value="EXCINUCLEASE ATPASE SUBUNIT"/>
    <property type="match status" value="1"/>
</dbReference>
<gene>
    <name evidence="2" type="ORF">HY834_07355</name>
</gene>
<proteinExistence type="predicted"/>
<sequence>MTPALALRISHFRSLVEPVELPFNKKITVLAGPNNSGKSNVLRALAILYNRANNMIDDALDFDDSDKKIVVGLTFPSERIVASVPKAHHFLRAFQASGAIELRGTLELRKGATTFGIDENALPLPLTKYFQSPNLVLADFNSSGGRNLTHLDAKLNPESDFRGTTYVPNVRFITEPSTEPPQFVKHGFPGETIAFGSVIGQLAELDRPSRDVDRKRAQFAQIEDFLAYCLDCRKVSIQVPTDRSTIRVNVDGDERPLGNLGTGVEQLTIIGLAAIGFPERLVLIDEPELHLHPTSQRRIVRYLNESVDARFVIATHSASIMDTAEADIIQVARDGGRTTTRTIASNTDHFRAVRDLGHSASDLVQTRFAIWAEGPSDRIYLNNWIHRLDPTLSEGIDYTILFYGGSVLSQHSFSDEDADLVQGLYMSRSFAIVIDSDRTEDRPNLRPAKTRVKAEAEQHGGFCWITEGREMENYISPAVMATLAGEFSYATVPAEKRGQVLDPDKANKARVARRAVELFDDVWPLDLRKQVEELVLRINAAK</sequence>
<dbReference type="GO" id="GO:0005524">
    <property type="term" value="F:ATP binding"/>
    <property type="evidence" value="ECO:0007669"/>
    <property type="project" value="UniProtKB-KW"/>
</dbReference>
<dbReference type="InterPro" id="IPR051396">
    <property type="entry name" value="Bact_Antivir_Def_Nuclease"/>
</dbReference>
<dbReference type="AlphaFoldDB" id="A0A933L315"/>
<name>A0A933L315_9HYPH</name>
<accession>A0A933L315</accession>
<keyword evidence="2" id="KW-0547">Nucleotide-binding</keyword>
<dbReference type="SMART" id="SM00382">
    <property type="entry name" value="AAA"/>
    <property type="match status" value="1"/>
</dbReference>
<evidence type="ECO:0000259" key="1">
    <source>
        <dbReference type="SMART" id="SM00382"/>
    </source>
</evidence>
<dbReference type="InterPro" id="IPR027417">
    <property type="entry name" value="P-loop_NTPase"/>
</dbReference>
<protein>
    <submittedName>
        <fullName evidence="2">ATP-binding protein</fullName>
    </submittedName>
</protein>
<reference evidence="2" key="1">
    <citation type="submission" date="2020-07" db="EMBL/GenBank/DDBJ databases">
        <title>Huge and variable diversity of episymbiotic CPR bacteria and DPANN archaea in groundwater ecosystems.</title>
        <authorList>
            <person name="He C.Y."/>
            <person name="Keren R."/>
            <person name="Whittaker M."/>
            <person name="Farag I.F."/>
            <person name="Doudna J."/>
            <person name="Cate J.H.D."/>
            <person name="Banfield J.F."/>
        </authorList>
    </citation>
    <scope>NUCLEOTIDE SEQUENCE</scope>
    <source>
        <strain evidence="2">NC_groundwater_1586_Pr3_B-0.1um_66_15</strain>
    </source>
</reference>
<feature type="domain" description="AAA+ ATPase" evidence="1">
    <location>
        <begin position="24"/>
        <end position="336"/>
    </location>
</feature>
<dbReference type="Pfam" id="PF13304">
    <property type="entry name" value="AAA_21"/>
    <property type="match status" value="1"/>
</dbReference>
<dbReference type="Gene3D" id="3.40.50.300">
    <property type="entry name" value="P-loop containing nucleotide triphosphate hydrolases"/>
    <property type="match status" value="2"/>
</dbReference>
<evidence type="ECO:0000313" key="2">
    <source>
        <dbReference type="EMBL" id="MBI4921551.1"/>
    </source>
</evidence>
<dbReference type="InterPro" id="IPR003593">
    <property type="entry name" value="AAA+_ATPase"/>
</dbReference>
<organism evidence="2 3">
    <name type="scientific">Devosia nanyangense</name>
    <dbReference type="NCBI Taxonomy" id="1228055"/>
    <lineage>
        <taxon>Bacteria</taxon>
        <taxon>Pseudomonadati</taxon>
        <taxon>Pseudomonadota</taxon>
        <taxon>Alphaproteobacteria</taxon>
        <taxon>Hyphomicrobiales</taxon>
        <taxon>Devosiaceae</taxon>
        <taxon>Devosia</taxon>
    </lineage>
</organism>
<dbReference type="InterPro" id="IPR003959">
    <property type="entry name" value="ATPase_AAA_core"/>
</dbReference>
<keyword evidence="2" id="KW-0067">ATP-binding</keyword>
<dbReference type="SUPFAM" id="SSF52540">
    <property type="entry name" value="P-loop containing nucleoside triphosphate hydrolases"/>
    <property type="match status" value="1"/>
</dbReference>